<dbReference type="PIRSF" id="PIRSF028415">
    <property type="entry name" value="UCP028415"/>
    <property type="match status" value="1"/>
</dbReference>
<feature type="domain" description="DUF2272" evidence="1">
    <location>
        <begin position="103"/>
        <end position="291"/>
    </location>
</feature>
<dbReference type="AlphaFoldDB" id="A0A502DNJ8"/>
<evidence type="ECO:0000313" key="2">
    <source>
        <dbReference type="EMBL" id="TPG26079.1"/>
    </source>
</evidence>
<dbReference type="Pfam" id="PF10030">
    <property type="entry name" value="DUF2272"/>
    <property type="match status" value="1"/>
</dbReference>
<comment type="caution">
    <text evidence="2">The sequence shown here is derived from an EMBL/GenBank/DDBJ whole genome shotgun (WGS) entry which is preliminary data.</text>
</comment>
<proteinExistence type="predicted"/>
<dbReference type="InterPro" id="IPR019262">
    <property type="entry name" value="DUF2272"/>
</dbReference>
<evidence type="ECO:0000313" key="3">
    <source>
        <dbReference type="Proteomes" id="UP000319212"/>
    </source>
</evidence>
<dbReference type="OrthoDB" id="8836344at2"/>
<sequence>MAAAARHEHLLFGGQTLDPQGRLTEAGAFEAEDAMALPGVTVPWRRVLDYWRAVDTADRGLPSQVRFGALRPADRGLLKQALNQASTARLQGLGVGTDQGLDAAELRAATTALDRVAVMDTPWSAAFVSWLAQQAGLGPEEFAFSEAHVDYAGAAWQAAMAEVAGRPTPYAMRACNLATTTPRTGDLVCHARGASAELDSFERIGAVLADRPTGGRALPMHCDVVVAVEATGFDAVGGNVLQSVSLRRLDFAPGTTRLDPSYRPDGCAATAATESRCTERHMSRQPWSLLLQWR</sequence>
<protein>
    <submittedName>
        <fullName evidence="2">DUF2272 domain-containing protein</fullName>
    </submittedName>
</protein>
<dbReference type="InterPro" id="IPR014545">
    <property type="entry name" value="UCP028415"/>
</dbReference>
<evidence type="ECO:0000259" key="1">
    <source>
        <dbReference type="Pfam" id="PF10030"/>
    </source>
</evidence>
<accession>A0A502DNJ8</accession>
<dbReference type="EMBL" id="RCZI01000004">
    <property type="protein sequence ID" value="TPG26079.1"/>
    <property type="molecule type" value="Genomic_DNA"/>
</dbReference>
<organism evidence="2 3">
    <name type="scientific">Variovorax guangxiensis</name>
    <dbReference type="NCBI Taxonomy" id="1775474"/>
    <lineage>
        <taxon>Bacteria</taxon>
        <taxon>Pseudomonadati</taxon>
        <taxon>Pseudomonadota</taxon>
        <taxon>Betaproteobacteria</taxon>
        <taxon>Burkholderiales</taxon>
        <taxon>Comamonadaceae</taxon>
        <taxon>Variovorax</taxon>
    </lineage>
</organism>
<gene>
    <name evidence="2" type="ORF">EAH82_15145</name>
</gene>
<name>A0A502DNJ8_9BURK</name>
<reference evidence="2 3" key="1">
    <citation type="journal article" date="2019" name="Environ. Microbiol.">
        <title>Species interactions and distinct microbial communities in high Arctic permafrost affected cryosols are associated with the CH4 and CO2 gas fluxes.</title>
        <authorList>
            <person name="Altshuler I."/>
            <person name="Hamel J."/>
            <person name="Turney S."/>
            <person name="Magnuson E."/>
            <person name="Levesque R."/>
            <person name="Greer C."/>
            <person name="Whyte L.G."/>
        </authorList>
    </citation>
    <scope>NUCLEOTIDE SEQUENCE [LARGE SCALE GENOMIC DNA]</scope>
    <source>
        <strain evidence="2 3">S06.C</strain>
    </source>
</reference>
<dbReference type="Proteomes" id="UP000319212">
    <property type="component" value="Unassembled WGS sequence"/>
</dbReference>